<feature type="transmembrane region" description="Helical" evidence="7">
    <location>
        <begin position="586"/>
        <end position="608"/>
    </location>
</feature>
<feature type="transmembrane region" description="Helical" evidence="7">
    <location>
        <begin position="620"/>
        <end position="640"/>
    </location>
</feature>
<dbReference type="Gene3D" id="1.10.3720.10">
    <property type="entry name" value="MetI-like"/>
    <property type="match status" value="1"/>
</dbReference>
<dbReference type="Pfam" id="PF00528">
    <property type="entry name" value="BPD_transp_1"/>
    <property type="match status" value="1"/>
</dbReference>
<dbReference type="PANTHER" id="PTHR30193">
    <property type="entry name" value="ABC TRANSPORTER PERMEASE PROTEIN"/>
    <property type="match status" value="1"/>
</dbReference>
<dbReference type="SUPFAM" id="SSF53850">
    <property type="entry name" value="Periplasmic binding protein-like II"/>
    <property type="match status" value="1"/>
</dbReference>
<dbReference type="Gene3D" id="3.40.190.10">
    <property type="entry name" value="Periplasmic binding protein-like II"/>
    <property type="match status" value="2"/>
</dbReference>
<evidence type="ECO:0000256" key="1">
    <source>
        <dbReference type="ARBA" id="ARBA00004651"/>
    </source>
</evidence>
<dbReference type="PANTHER" id="PTHR30193:SF1">
    <property type="entry name" value="ABC TRANSPORTER PERMEASE PROTEIN YESP-RELATED"/>
    <property type="match status" value="1"/>
</dbReference>
<evidence type="ECO:0000256" key="4">
    <source>
        <dbReference type="ARBA" id="ARBA00022692"/>
    </source>
</evidence>
<dbReference type="CDD" id="cd14748">
    <property type="entry name" value="PBP2_UgpB"/>
    <property type="match status" value="1"/>
</dbReference>
<evidence type="ECO:0000256" key="3">
    <source>
        <dbReference type="ARBA" id="ARBA00022475"/>
    </source>
</evidence>
<evidence type="ECO:0000256" key="2">
    <source>
        <dbReference type="ARBA" id="ARBA00022448"/>
    </source>
</evidence>
<comment type="subcellular location">
    <subcellularLocation>
        <location evidence="1 7">Cell membrane</location>
        <topology evidence="1 7">Multi-pass membrane protein</topology>
    </subcellularLocation>
</comment>
<evidence type="ECO:0000259" key="8">
    <source>
        <dbReference type="PROSITE" id="PS50928"/>
    </source>
</evidence>
<dbReference type="GO" id="GO:0055085">
    <property type="term" value="P:transmembrane transport"/>
    <property type="evidence" value="ECO:0007669"/>
    <property type="project" value="InterPro"/>
</dbReference>
<keyword evidence="3" id="KW-1003">Cell membrane</keyword>
<evidence type="ECO:0000256" key="7">
    <source>
        <dbReference type="RuleBase" id="RU363032"/>
    </source>
</evidence>
<feature type="domain" description="ABC transmembrane type-1" evidence="8">
    <location>
        <begin position="583"/>
        <end position="805"/>
    </location>
</feature>
<feature type="transmembrane region" description="Helical" evidence="7">
    <location>
        <begin position="487"/>
        <end position="507"/>
    </location>
</feature>
<dbReference type="Pfam" id="PF01547">
    <property type="entry name" value="SBP_bac_1"/>
    <property type="match status" value="1"/>
</dbReference>
<protein>
    <recommendedName>
        <fullName evidence="8">ABC transmembrane type-1 domain-containing protein</fullName>
    </recommendedName>
</protein>
<evidence type="ECO:0000256" key="6">
    <source>
        <dbReference type="ARBA" id="ARBA00023136"/>
    </source>
</evidence>
<dbReference type="OrthoDB" id="9761387at2"/>
<name>A0A9N7L5E6_9BACT</name>
<dbReference type="SUPFAM" id="SSF161098">
    <property type="entry name" value="MetI-like"/>
    <property type="match status" value="1"/>
</dbReference>
<dbReference type="InterPro" id="IPR000515">
    <property type="entry name" value="MetI-like"/>
</dbReference>
<organism evidence="9 10">
    <name type="scientific">Capsulimonas corticalis</name>
    <dbReference type="NCBI Taxonomy" id="2219043"/>
    <lineage>
        <taxon>Bacteria</taxon>
        <taxon>Bacillati</taxon>
        <taxon>Armatimonadota</taxon>
        <taxon>Armatimonadia</taxon>
        <taxon>Capsulimonadales</taxon>
        <taxon>Capsulimonadaceae</taxon>
        <taxon>Capsulimonas</taxon>
    </lineage>
</organism>
<dbReference type="AlphaFoldDB" id="A0A9N7L5E6"/>
<keyword evidence="5 7" id="KW-1133">Transmembrane helix</keyword>
<keyword evidence="4 7" id="KW-0812">Transmembrane</keyword>
<feature type="transmembrane region" description="Helical" evidence="7">
    <location>
        <begin position="786"/>
        <end position="804"/>
    </location>
</feature>
<sequence length="822" mass="90670">MQHLIDKKTFSPILRSLLWILLITLGVTMMGSVVSRAAEPVNLVIWGLESSEESKDQDAKIAEFERRNPGIKVSALSMGAGAMNPQKLMTAIVGGVPPDLVRQDRFTVGDWASRGAFRSLNDFLAEDAASQNPKAIRQADYVPATWSEVLYQGKTYGIPQDTDDRVLYYNKTMFRAAGLDPEKPPRTWSELIYDAKKLTKRNSVGGLEQIGLIPTFGEGWLYLWSWQAGGELLSPDGRTCTLANPSTEYALTNIVSWWDALGGVDTINAFSGSFQGQEQDPLMTGKLAMEVGGDGIINSIARYHPELDFGVCPVPVPDDRFNHVGKYKNEPTYLTWSGGAAWVIPQGAKHAREAWRFIQWMNSAEAELIGNKAQAAYVHGKGRLFVPNLTANRIATAAVFGAYKSTLPPKFLIAKQTALDLLPYTKFRPVTFVGQRLWDEHVRAVDQSIRHVKSPHDALLYGQKHVQIELDTVYNRESHPVLPMKPLVTAIVLIAVIGFAILGLKIAQWMRSQRRATRAEAWAGFGFVTPWIIGFLVFTLGPIIASLILSFCDYDVLHPARWAGASNYVSLATIDRAFIIKSIGNALYLALFGIPLGMCTSLAMAMLLNTKVKGLQIYRTAFYMPSIIPVVATTVLWAWILNGDPNRGLLNAFWQTSITPWMHVAPPGWLSVPAWTKPSLILIGLWGAGGGMILWLAGLQSVPATLYEAASLDGASSWAQFRHITLPMLSPYIFFNLIMGTIGALQTFETAYILGNTGGGGGTGPDDSLLVPVVYLFNNAFQYFKMGYASALAWILFVIILGLTMGQLKMAPRWVHYETEEK</sequence>
<dbReference type="KEGG" id="ccot:CCAX7_40620"/>
<accession>A0A9N7L5E6</accession>
<dbReference type="InterPro" id="IPR035906">
    <property type="entry name" value="MetI-like_sf"/>
</dbReference>
<proteinExistence type="inferred from homology"/>
<evidence type="ECO:0000256" key="5">
    <source>
        <dbReference type="ARBA" id="ARBA00022989"/>
    </source>
</evidence>
<keyword evidence="2 7" id="KW-0813">Transport</keyword>
<keyword evidence="6 7" id="KW-0472">Membrane</keyword>
<dbReference type="PROSITE" id="PS50928">
    <property type="entry name" value="ABC_TM1"/>
    <property type="match status" value="1"/>
</dbReference>
<keyword evidence="10" id="KW-1185">Reference proteome</keyword>
<dbReference type="Proteomes" id="UP000287394">
    <property type="component" value="Chromosome"/>
</dbReference>
<feature type="transmembrane region" description="Helical" evidence="7">
    <location>
        <begin position="528"/>
        <end position="551"/>
    </location>
</feature>
<dbReference type="EMBL" id="AP025739">
    <property type="protein sequence ID" value="BDI32011.1"/>
    <property type="molecule type" value="Genomic_DNA"/>
</dbReference>
<feature type="transmembrane region" description="Helical" evidence="7">
    <location>
        <begin position="732"/>
        <end position="754"/>
    </location>
</feature>
<gene>
    <name evidence="9" type="ORF">CCAX7_40620</name>
</gene>
<evidence type="ECO:0000313" key="10">
    <source>
        <dbReference type="Proteomes" id="UP000287394"/>
    </source>
</evidence>
<dbReference type="GO" id="GO:0005886">
    <property type="term" value="C:plasma membrane"/>
    <property type="evidence" value="ECO:0007669"/>
    <property type="project" value="UniProtKB-SubCell"/>
</dbReference>
<dbReference type="RefSeq" id="WP_119325029.1">
    <property type="nucleotide sequence ID" value="NZ_AP025739.1"/>
</dbReference>
<dbReference type="CDD" id="cd06261">
    <property type="entry name" value="TM_PBP2"/>
    <property type="match status" value="1"/>
</dbReference>
<dbReference type="InterPro" id="IPR051393">
    <property type="entry name" value="ABC_transporter_permease"/>
</dbReference>
<reference evidence="9 10" key="1">
    <citation type="journal article" date="2019" name="Int. J. Syst. Evol. Microbiol.">
        <title>Capsulimonas corticalis gen. nov., sp. nov., an aerobic capsulated bacterium, of a novel bacterial order, Capsulimonadales ord. nov., of the class Armatimonadia of the phylum Armatimonadetes.</title>
        <authorList>
            <person name="Li J."/>
            <person name="Kudo C."/>
            <person name="Tonouchi A."/>
        </authorList>
    </citation>
    <scope>NUCLEOTIDE SEQUENCE [LARGE SCALE GENOMIC DNA]</scope>
    <source>
        <strain evidence="9 10">AX-7</strain>
    </source>
</reference>
<evidence type="ECO:0000313" key="9">
    <source>
        <dbReference type="EMBL" id="BDI32011.1"/>
    </source>
</evidence>
<feature type="transmembrane region" description="Helical" evidence="7">
    <location>
        <begin position="679"/>
        <end position="697"/>
    </location>
</feature>
<comment type="similarity">
    <text evidence="7">Belongs to the binding-protein-dependent transport system permease family.</text>
</comment>
<dbReference type="InterPro" id="IPR006059">
    <property type="entry name" value="SBP"/>
</dbReference>